<evidence type="ECO:0000256" key="1">
    <source>
        <dbReference type="ARBA" id="ARBA00022485"/>
    </source>
</evidence>
<dbReference type="PANTHER" id="PTHR24960">
    <property type="entry name" value="PHOTOSYSTEM I IRON-SULFUR CENTER-RELATED"/>
    <property type="match status" value="1"/>
</dbReference>
<dbReference type="GO" id="GO:0016491">
    <property type="term" value="F:oxidoreductase activity"/>
    <property type="evidence" value="ECO:0007669"/>
    <property type="project" value="UniProtKB-ARBA"/>
</dbReference>
<evidence type="ECO:0000313" key="7">
    <source>
        <dbReference type="Proteomes" id="UP000007722"/>
    </source>
</evidence>
<dbReference type="PANTHER" id="PTHR24960:SF79">
    <property type="entry name" value="PHOTOSYSTEM I IRON-SULFUR CENTER"/>
    <property type="match status" value="1"/>
</dbReference>
<accession>D7DQH7</accession>
<dbReference type="PROSITE" id="PS00198">
    <property type="entry name" value="4FE4S_FER_1"/>
    <property type="match status" value="1"/>
</dbReference>
<protein>
    <submittedName>
        <fullName evidence="6">4Fe-4S ferredoxin iron-sulfur binding domain protein</fullName>
    </submittedName>
</protein>
<dbReference type="KEGG" id="mvo:Mvol_1449"/>
<dbReference type="STRING" id="456320.Mvol_1449"/>
<dbReference type="SUPFAM" id="SSF54862">
    <property type="entry name" value="4Fe-4S ferredoxins"/>
    <property type="match status" value="1"/>
</dbReference>
<evidence type="ECO:0000256" key="2">
    <source>
        <dbReference type="ARBA" id="ARBA00022723"/>
    </source>
</evidence>
<proteinExistence type="predicted"/>
<evidence type="ECO:0000256" key="3">
    <source>
        <dbReference type="ARBA" id="ARBA00023004"/>
    </source>
</evidence>
<name>D7DQH7_METV3</name>
<keyword evidence="2" id="KW-0479">Metal-binding</keyword>
<keyword evidence="1" id="KW-0004">4Fe-4S</keyword>
<evidence type="ECO:0000313" key="6">
    <source>
        <dbReference type="EMBL" id="ADI37104.1"/>
    </source>
</evidence>
<organism evidence="6 7">
    <name type="scientific">Methanococcus voltae (strain ATCC BAA-1334 / A3)</name>
    <dbReference type="NCBI Taxonomy" id="456320"/>
    <lineage>
        <taxon>Archaea</taxon>
        <taxon>Methanobacteriati</taxon>
        <taxon>Methanobacteriota</taxon>
        <taxon>Methanomada group</taxon>
        <taxon>Methanococci</taxon>
        <taxon>Methanococcales</taxon>
        <taxon>Methanococcaceae</taxon>
        <taxon>Methanococcus</taxon>
    </lineage>
</organism>
<dbReference type="Gene3D" id="3.30.70.20">
    <property type="match status" value="1"/>
</dbReference>
<feature type="domain" description="4Fe-4S ferredoxin-type" evidence="5">
    <location>
        <begin position="31"/>
        <end position="58"/>
    </location>
</feature>
<sequence>MVYAVNAEECIACGACVPVCAVEAISEMDDGKAVIDANKCNDCGDCADVCPVECIKQQ</sequence>
<dbReference type="eggNOG" id="arCOG00959">
    <property type="taxonomic scope" value="Archaea"/>
</dbReference>
<dbReference type="GO" id="GO:0046872">
    <property type="term" value="F:metal ion binding"/>
    <property type="evidence" value="ECO:0007669"/>
    <property type="project" value="UniProtKB-KW"/>
</dbReference>
<evidence type="ECO:0000259" key="5">
    <source>
        <dbReference type="PROSITE" id="PS51379"/>
    </source>
</evidence>
<dbReference type="EMBL" id="CP002057">
    <property type="protein sequence ID" value="ADI37104.1"/>
    <property type="molecule type" value="Genomic_DNA"/>
</dbReference>
<feature type="domain" description="4Fe-4S ferredoxin-type" evidence="5">
    <location>
        <begin position="1"/>
        <end position="30"/>
    </location>
</feature>
<dbReference type="InParanoid" id="D7DQH7"/>
<dbReference type="InterPro" id="IPR017896">
    <property type="entry name" value="4Fe4S_Fe-S-bd"/>
</dbReference>
<keyword evidence="3" id="KW-0408">Iron</keyword>
<keyword evidence="4" id="KW-0411">Iron-sulfur</keyword>
<dbReference type="HOGENOM" id="CLU_139698_5_6_2"/>
<dbReference type="InterPro" id="IPR050157">
    <property type="entry name" value="PSI_iron-sulfur_center"/>
</dbReference>
<dbReference type="OrthoDB" id="5583at2157"/>
<evidence type="ECO:0000256" key="4">
    <source>
        <dbReference type="ARBA" id="ARBA00023014"/>
    </source>
</evidence>
<keyword evidence="7" id="KW-1185">Reference proteome</keyword>
<gene>
    <name evidence="6" type="ordered locus">Mvol_1449</name>
</gene>
<dbReference type="GO" id="GO:0051539">
    <property type="term" value="F:4 iron, 4 sulfur cluster binding"/>
    <property type="evidence" value="ECO:0007669"/>
    <property type="project" value="UniProtKB-KW"/>
</dbReference>
<dbReference type="AlphaFoldDB" id="D7DQH7"/>
<dbReference type="InterPro" id="IPR017900">
    <property type="entry name" value="4Fe4S_Fe_S_CS"/>
</dbReference>
<dbReference type="Proteomes" id="UP000007722">
    <property type="component" value="Chromosome"/>
</dbReference>
<dbReference type="PROSITE" id="PS51379">
    <property type="entry name" value="4FE4S_FER_2"/>
    <property type="match status" value="2"/>
</dbReference>
<reference evidence="6 7" key="1">
    <citation type="submission" date="2010-05" db="EMBL/GenBank/DDBJ databases">
        <title>Complete sequence of Methanococcus voltae A3.</title>
        <authorList>
            <consortium name="US DOE Joint Genome Institute"/>
            <person name="Lucas S."/>
            <person name="Copeland A."/>
            <person name="Lapidus A."/>
            <person name="Cheng J.-F."/>
            <person name="Bruce D."/>
            <person name="Goodwin L."/>
            <person name="Pitluck S."/>
            <person name="Lowry S."/>
            <person name="Clum A."/>
            <person name="Land M."/>
            <person name="Hauser L."/>
            <person name="Kyrpides N."/>
            <person name="Mikhailova N."/>
            <person name="Whitman W.B."/>
            <person name="Woyke T."/>
        </authorList>
    </citation>
    <scope>NUCLEOTIDE SEQUENCE [LARGE SCALE GENOMIC DNA]</scope>
    <source>
        <strain evidence="7">ATCC BAA-1334 / A3</strain>
    </source>
</reference>
<dbReference type="Pfam" id="PF14697">
    <property type="entry name" value="Fer4_21"/>
    <property type="match status" value="1"/>
</dbReference>